<name>A0ACC0W818_9STRA</name>
<gene>
    <name evidence="1" type="ORF">PsorP6_007397</name>
</gene>
<evidence type="ECO:0000313" key="1">
    <source>
        <dbReference type="EMBL" id="KAI9914471.1"/>
    </source>
</evidence>
<sequence length="79" mass="8787">MMAAATATLLDKLVAPKDRNPIGMLTNLVFGYLSELCHLPFTISMELVSMRMQTDSGFDYTLQIMRNSVHALLIGVRNV</sequence>
<accession>A0ACC0W818</accession>
<proteinExistence type="predicted"/>
<keyword evidence="2" id="KW-1185">Reference proteome</keyword>
<reference evidence="1 2" key="1">
    <citation type="journal article" date="2022" name="bioRxiv">
        <title>The genome of the oomycete Peronosclerospora sorghi, a cosmopolitan pathogen of maize and sorghum, is inflated with dispersed pseudogenes.</title>
        <authorList>
            <person name="Fletcher K."/>
            <person name="Martin F."/>
            <person name="Isakeit T."/>
            <person name="Cavanaugh K."/>
            <person name="Magill C."/>
            <person name="Michelmore R."/>
        </authorList>
    </citation>
    <scope>NUCLEOTIDE SEQUENCE [LARGE SCALE GENOMIC DNA]</scope>
    <source>
        <strain evidence="1">P6</strain>
    </source>
</reference>
<organism evidence="1 2">
    <name type="scientific">Peronosclerospora sorghi</name>
    <dbReference type="NCBI Taxonomy" id="230839"/>
    <lineage>
        <taxon>Eukaryota</taxon>
        <taxon>Sar</taxon>
        <taxon>Stramenopiles</taxon>
        <taxon>Oomycota</taxon>
        <taxon>Peronosporomycetes</taxon>
        <taxon>Peronosporales</taxon>
        <taxon>Peronosporaceae</taxon>
        <taxon>Peronosclerospora</taxon>
    </lineage>
</organism>
<protein>
    <submittedName>
        <fullName evidence="1">Uncharacterized protein</fullName>
    </submittedName>
</protein>
<dbReference type="EMBL" id="CM047582">
    <property type="protein sequence ID" value="KAI9914471.1"/>
    <property type="molecule type" value="Genomic_DNA"/>
</dbReference>
<dbReference type="Proteomes" id="UP001163321">
    <property type="component" value="Chromosome 3"/>
</dbReference>
<evidence type="ECO:0000313" key="2">
    <source>
        <dbReference type="Proteomes" id="UP001163321"/>
    </source>
</evidence>
<comment type="caution">
    <text evidence="1">The sequence shown here is derived from an EMBL/GenBank/DDBJ whole genome shotgun (WGS) entry which is preliminary data.</text>
</comment>